<dbReference type="GO" id="GO:0006581">
    <property type="term" value="P:acetylcholine catabolic process"/>
    <property type="evidence" value="ECO:0007669"/>
    <property type="project" value="TreeGrafter"/>
</dbReference>
<dbReference type="OrthoDB" id="3200163at2759"/>
<dbReference type="InterPro" id="IPR019826">
    <property type="entry name" value="Carboxylesterase_B_AS"/>
</dbReference>
<accession>A0A6J0V6V5</accession>
<dbReference type="GO" id="GO:0005615">
    <property type="term" value="C:extracellular space"/>
    <property type="evidence" value="ECO:0007669"/>
    <property type="project" value="TreeGrafter"/>
</dbReference>
<evidence type="ECO:0000256" key="2">
    <source>
        <dbReference type="ARBA" id="ARBA00022487"/>
    </source>
</evidence>
<dbReference type="PANTHER" id="PTHR43918:SF4">
    <property type="entry name" value="CARBOXYLIC ESTER HYDROLASE"/>
    <property type="match status" value="1"/>
</dbReference>
<evidence type="ECO:0000256" key="4">
    <source>
        <dbReference type="ARBA" id="ARBA00023157"/>
    </source>
</evidence>
<dbReference type="GO" id="GO:0003990">
    <property type="term" value="F:acetylcholinesterase activity"/>
    <property type="evidence" value="ECO:0007669"/>
    <property type="project" value="TreeGrafter"/>
</dbReference>
<proteinExistence type="inferred from homology"/>
<name>A0A6J0V6V5_9SAUR</name>
<dbReference type="InterPro" id="IPR050654">
    <property type="entry name" value="AChE-related_enzymes"/>
</dbReference>
<dbReference type="PRINTS" id="PR00878">
    <property type="entry name" value="CHOLNESTRASE"/>
</dbReference>
<feature type="signal peptide" evidence="5">
    <location>
        <begin position="1"/>
        <end position="31"/>
    </location>
</feature>
<dbReference type="InterPro" id="IPR000997">
    <property type="entry name" value="Cholinesterase"/>
</dbReference>
<dbReference type="InParanoid" id="A0A6J0V6V5"/>
<evidence type="ECO:0000313" key="7">
    <source>
        <dbReference type="Proteomes" id="UP001652642"/>
    </source>
</evidence>
<keyword evidence="4" id="KW-1015">Disulfide bond</keyword>
<dbReference type="EC" id="3.1.1.-" evidence="5"/>
<dbReference type="SUPFAM" id="SSF53474">
    <property type="entry name" value="alpha/beta-Hydrolases"/>
    <property type="match status" value="1"/>
</dbReference>
<evidence type="ECO:0000259" key="6">
    <source>
        <dbReference type="Pfam" id="PF00135"/>
    </source>
</evidence>
<feature type="domain" description="Carboxylesterase type B" evidence="6">
    <location>
        <begin position="35"/>
        <end position="540"/>
    </location>
</feature>
<keyword evidence="7" id="KW-1185">Reference proteome</keyword>
<feature type="chain" id="PRO_5044986187" description="Carboxylic ester hydrolase" evidence="5">
    <location>
        <begin position="32"/>
        <end position="544"/>
    </location>
</feature>
<reference evidence="8" key="2">
    <citation type="submission" date="2025-08" db="UniProtKB">
        <authorList>
            <consortium name="RefSeq"/>
        </authorList>
    </citation>
    <scope>IDENTIFICATION</scope>
</reference>
<keyword evidence="5" id="KW-0732">Signal</keyword>
<dbReference type="InterPro" id="IPR019819">
    <property type="entry name" value="Carboxylesterase_B_CS"/>
</dbReference>
<gene>
    <name evidence="8" type="primary">LOC110089326</name>
</gene>
<dbReference type="Gene3D" id="3.40.50.1820">
    <property type="entry name" value="alpha/beta hydrolase"/>
    <property type="match status" value="1"/>
</dbReference>
<reference evidence="7" key="1">
    <citation type="submission" date="2025-05" db="UniProtKB">
        <authorList>
            <consortium name="RefSeq"/>
        </authorList>
    </citation>
    <scope>NUCLEOTIDE SEQUENCE [LARGE SCALE GENOMIC DNA]</scope>
</reference>
<dbReference type="Proteomes" id="UP001652642">
    <property type="component" value="Chromosome 2"/>
</dbReference>
<keyword evidence="3 5" id="KW-0378">Hydrolase</keyword>
<protein>
    <recommendedName>
        <fullName evidence="5">Carboxylic ester hydrolase</fullName>
        <ecNumber evidence="5">3.1.1.-</ecNumber>
    </recommendedName>
</protein>
<dbReference type="InterPro" id="IPR029058">
    <property type="entry name" value="AB_hydrolase_fold"/>
</dbReference>
<sequence>MWEKGVVATMFHLIPLFFHLSCFLSLTSISASEEDTVVVTSTGPIKGKQVPAGSGSVTAYLGIPYAEPPLGKLRFQKPLPHQPWSHILEATSFGNSCPQTNVSGFPDADIWVANTPFSEDCLFLNIWVPRPRPSTPVPILVWIQGMGFITGTASLDIYNGALLAAREKVIVASMNYRLGALGFLYLPPYAPGNIGLWDQHLALKWIRDNAEVFGGNPAQLTLLGHSAGAAMVGFHLLSPISQPLFSHAVLQSGVPNALWPWKSPEEARLEAVSVSSSVGCANHSHSAVVSCLQGIEIGGKEFSQLATVNSLTTDGEFLPDEPRKLLETASFRGKSVLTGITDDEGSTFVMLMYSDTKTNGGILTWKQFLQGVMGTMERGTDEAVAKTLVSKFSEGFHGPEQYRLAFAQYMRDYFFVCALDEFAAKIREAGRPAYVYSFDHRTSSSIWPEWVGMPYGAEIPYLFGSFASALPMNQTVTEAEELLSHRVMRYWSEFARNGHPTGSTNEVQWPLYNAMEKNYFHISTGTPQIKPISPAPHCDFLATL</sequence>
<dbReference type="GeneID" id="110089326"/>
<evidence type="ECO:0000313" key="8">
    <source>
        <dbReference type="RefSeq" id="XP_020667963.2"/>
    </source>
</evidence>
<comment type="similarity">
    <text evidence="1 5">Belongs to the type-B carboxylesterase/lipase family.</text>
</comment>
<dbReference type="GO" id="GO:0019695">
    <property type="term" value="P:choline metabolic process"/>
    <property type="evidence" value="ECO:0007669"/>
    <property type="project" value="TreeGrafter"/>
</dbReference>
<organism evidence="7 8">
    <name type="scientific">Pogona vitticeps</name>
    <name type="common">central bearded dragon</name>
    <dbReference type="NCBI Taxonomy" id="103695"/>
    <lineage>
        <taxon>Eukaryota</taxon>
        <taxon>Metazoa</taxon>
        <taxon>Chordata</taxon>
        <taxon>Craniata</taxon>
        <taxon>Vertebrata</taxon>
        <taxon>Euteleostomi</taxon>
        <taxon>Lepidosauria</taxon>
        <taxon>Squamata</taxon>
        <taxon>Bifurcata</taxon>
        <taxon>Unidentata</taxon>
        <taxon>Episquamata</taxon>
        <taxon>Toxicofera</taxon>
        <taxon>Iguania</taxon>
        <taxon>Acrodonta</taxon>
        <taxon>Agamidae</taxon>
        <taxon>Amphibolurinae</taxon>
        <taxon>Pogona</taxon>
    </lineage>
</organism>
<keyword evidence="2" id="KW-0719">Serine esterase</keyword>
<dbReference type="InterPro" id="IPR002018">
    <property type="entry name" value="CarbesteraseB"/>
</dbReference>
<dbReference type="Pfam" id="PF00135">
    <property type="entry name" value="COesterase"/>
    <property type="match status" value="1"/>
</dbReference>
<evidence type="ECO:0000256" key="3">
    <source>
        <dbReference type="ARBA" id="ARBA00022801"/>
    </source>
</evidence>
<dbReference type="KEGG" id="pvt:110089326"/>
<evidence type="ECO:0000256" key="5">
    <source>
        <dbReference type="RuleBase" id="RU361235"/>
    </source>
</evidence>
<dbReference type="GO" id="GO:0005886">
    <property type="term" value="C:plasma membrane"/>
    <property type="evidence" value="ECO:0007669"/>
    <property type="project" value="TreeGrafter"/>
</dbReference>
<dbReference type="PROSITE" id="PS00122">
    <property type="entry name" value="CARBOXYLESTERASE_B_1"/>
    <property type="match status" value="1"/>
</dbReference>
<dbReference type="PROSITE" id="PS00941">
    <property type="entry name" value="CARBOXYLESTERASE_B_2"/>
    <property type="match status" value="1"/>
</dbReference>
<evidence type="ECO:0000256" key="1">
    <source>
        <dbReference type="ARBA" id="ARBA00005964"/>
    </source>
</evidence>
<dbReference type="RefSeq" id="XP_020667963.2">
    <property type="nucleotide sequence ID" value="XM_020812304.2"/>
</dbReference>
<dbReference type="PANTHER" id="PTHR43918">
    <property type="entry name" value="ACETYLCHOLINESTERASE"/>
    <property type="match status" value="1"/>
</dbReference>
<dbReference type="AlphaFoldDB" id="A0A6J0V6V5"/>